<proteinExistence type="predicted"/>
<dbReference type="EC" id="2.8.1.1" evidence="2"/>
<dbReference type="HOGENOM" id="CLU_089574_6_2_6"/>
<evidence type="ECO:0000259" key="1">
    <source>
        <dbReference type="PROSITE" id="PS50206"/>
    </source>
</evidence>
<protein>
    <submittedName>
        <fullName evidence="2">Rhodanese-like protein/ thiosulfate sulfurtransferase probable</fullName>
        <ecNumber evidence="2">2.8.1.1</ecNumber>
    </submittedName>
</protein>
<feature type="domain" description="Rhodanese" evidence="1">
    <location>
        <begin position="31"/>
        <end position="123"/>
    </location>
</feature>
<dbReference type="Gene3D" id="3.40.250.10">
    <property type="entry name" value="Rhodanese-like domain"/>
    <property type="match status" value="1"/>
</dbReference>
<dbReference type="Proteomes" id="UP000032749">
    <property type="component" value="Chromosome"/>
</dbReference>
<reference evidence="2 3" key="1">
    <citation type="journal article" date="2013" name="Nat. Commun.">
        <title>Genome sequence and functional genomic analysis of the oil-degrading bacterium Oleispira antarctica.</title>
        <authorList>
            <person name="Kube M."/>
            <person name="Chernikova T.N."/>
            <person name="Al-Ramahi Y."/>
            <person name="Beloqui A."/>
            <person name="Lopez-Cortez N."/>
            <person name="Guazzaroni M.E."/>
            <person name="Heipieper H.J."/>
            <person name="Klages S."/>
            <person name="Kotsyurbenko O.R."/>
            <person name="Langer I."/>
            <person name="Nechitaylo T.Y."/>
            <person name="Lunsdorf H."/>
            <person name="Fernandez M."/>
            <person name="Juarez S."/>
            <person name="Ciordia S."/>
            <person name="Singer A."/>
            <person name="Kagan O."/>
            <person name="Egorova O."/>
            <person name="Petit P.A."/>
            <person name="Stogios P."/>
            <person name="Kim Y."/>
            <person name="Tchigvintsev A."/>
            <person name="Flick R."/>
            <person name="Denaro R."/>
            <person name="Genovese M."/>
            <person name="Albar J.P."/>
            <person name="Reva O.N."/>
            <person name="Martinez-Gomariz M."/>
            <person name="Tran H."/>
            <person name="Ferrer M."/>
            <person name="Savchenko A."/>
            <person name="Yakunin A.F."/>
            <person name="Yakimov M.M."/>
            <person name="Golyshina O.V."/>
            <person name="Reinhardt R."/>
            <person name="Golyshin P.N."/>
        </authorList>
    </citation>
    <scope>NUCLEOTIDE SEQUENCE [LARGE SCALE GENOMIC DNA]</scope>
</reference>
<accession>R4YQ94</accession>
<dbReference type="CDD" id="cd00158">
    <property type="entry name" value="RHOD"/>
    <property type="match status" value="1"/>
</dbReference>
<dbReference type="InterPro" id="IPR036873">
    <property type="entry name" value="Rhodanese-like_dom_sf"/>
</dbReference>
<dbReference type="OrthoDB" id="9791096at2"/>
<dbReference type="AlphaFoldDB" id="R4YQ94"/>
<gene>
    <name evidence="2" type="ORF">OLEAN_C31850</name>
</gene>
<organism evidence="2 3">
    <name type="scientific">Oleispira antarctica RB-8</name>
    <dbReference type="NCBI Taxonomy" id="698738"/>
    <lineage>
        <taxon>Bacteria</taxon>
        <taxon>Pseudomonadati</taxon>
        <taxon>Pseudomonadota</taxon>
        <taxon>Gammaproteobacteria</taxon>
        <taxon>Oceanospirillales</taxon>
        <taxon>Oceanospirillaceae</taxon>
        <taxon>Oleispira</taxon>
    </lineage>
</organism>
<dbReference type="SMART" id="SM00450">
    <property type="entry name" value="RHOD"/>
    <property type="match status" value="1"/>
</dbReference>
<sequence>MSDSIKTRDDFLTAARAEINLVDADRAEVLIAQKALVLDVREPAEFQLGHLPNAVNIPRGVLEFKVGDHPGLNDNQRNILIYCKNGGRSTLAAYTLKQMGFAQVEMLIGGFDGWSGTIHKVEIDPSIY</sequence>
<dbReference type="STRING" id="698738.OLEAN_C31850"/>
<name>R4YQ94_OLEAN</name>
<dbReference type="SUPFAM" id="SSF52821">
    <property type="entry name" value="Rhodanese/Cell cycle control phosphatase"/>
    <property type="match status" value="1"/>
</dbReference>
<dbReference type="Pfam" id="PF00581">
    <property type="entry name" value="Rhodanese"/>
    <property type="match status" value="1"/>
</dbReference>
<dbReference type="PANTHER" id="PTHR44086">
    <property type="entry name" value="THIOSULFATE SULFURTRANSFERASE RDL2, MITOCHONDRIAL-RELATED"/>
    <property type="match status" value="1"/>
</dbReference>
<dbReference type="PANTHER" id="PTHR44086:SF10">
    <property type="entry name" value="THIOSULFATE SULFURTRANSFERASE_RHODANESE-LIKE DOMAIN-CONTAINING PROTEIN 3"/>
    <property type="match status" value="1"/>
</dbReference>
<dbReference type="PROSITE" id="PS50206">
    <property type="entry name" value="RHODANESE_3"/>
    <property type="match status" value="1"/>
</dbReference>
<evidence type="ECO:0000313" key="2">
    <source>
        <dbReference type="EMBL" id="CCK77361.1"/>
    </source>
</evidence>
<evidence type="ECO:0000313" key="3">
    <source>
        <dbReference type="Proteomes" id="UP000032749"/>
    </source>
</evidence>
<keyword evidence="3" id="KW-1185">Reference proteome</keyword>
<dbReference type="KEGG" id="oai:OLEAN_C31850"/>
<keyword evidence="2" id="KW-0808">Transferase</keyword>
<dbReference type="EMBL" id="FO203512">
    <property type="protein sequence ID" value="CCK77361.1"/>
    <property type="molecule type" value="Genomic_DNA"/>
</dbReference>
<dbReference type="InterPro" id="IPR001763">
    <property type="entry name" value="Rhodanese-like_dom"/>
</dbReference>
<dbReference type="GO" id="GO:0004792">
    <property type="term" value="F:thiosulfate-cyanide sulfurtransferase activity"/>
    <property type="evidence" value="ECO:0007669"/>
    <property type="project" value="UniProtKB-EC"/>
</dbReference>